<organism evidence="2 3">
    <name type="scientific">Butyrivibrio proteoclasticus (strain ATCC 51982 / DSM 14932 / B316)</name>
    <name type="common">Clostridium proteoclasticum</name>
    <dbReference type="NCBI Taxonomy" id="515622"/>
    <lineage>
        <taxon>Bacteria</taxon>
        <taxon>Bacillati</taxon>
        <taxon>Bacillota</taxon>
        <taxon>Clostridia</taxon>
        <taxon>Lachnospirales</taxon>
        <taxon>Lachnospiraceae</taxon>
        <taxon>Butyrivibrio</taxon>
    </lineage>
</organism>
<accession>E0S4S1</accession>
<dbReference type="eggNOG" id="ENOG5030NGC">
    <property type="taxonomic scope" value="Bacteria"/>
</dbReference>
<keyword evidence="1" id="KW-1133">Transmembrane helix</keyword>
<feature type="transmembrane region" description="Helical" evidence="1">
    <location>
        <begin position="6"/>
        <end position="27"/>
    </location>
</feature>
<dbReference type="Proteomes" id="UP000001299">
    <property type="component" value="Plasmid pCY186"/>
</dbReference>
<proteinExistence type="predicted"/>
<evidence type="ECO:0000313" key="2">
    <source>
        <dbReference type="EMBL" id="ADL36403.1"/>
    </source>
</evidence>
<reference evidence="2 3" key="1">
    <citation type="journal article" date="2010" name="PLoS ONE">
        <title>The glycobiome of the rumen bacterium Butyrivibrio proteoclasticus B316(T) highlights adaptation to a polysaccharide-rich environment.</title>
        <authorList>
            <person name="Kelly W.J."/>
            <person name="Leahy S.C."/>
            <person name="Altermann E."/>
            <person name="Yeoman C.J."/>
            <person name="Dunne J.C."/>
            <person name="Kong Z."/>
            <person name="Pacheco D.M."/>
            <person name="Li D."/>
            <person name="Noel S.J."/>
            <person name="Moon C.D."/>
            <person name="Cookson A.L."/>
            <person name="Attwood G.T."/>
        </authorList>
    </citation>
    <scope>NUCLEOTIDE SEQUENCE [LARGE SCALE GENOMIC DNA]</scope>
    <source>
        <strain evidence="3">ATCC 51982 / DSM 14932 / B316</strain>
        <plasmid evidence="3">Plasmid pCY186</plasmid>
    </source>
</reference>
<keyword evidence="3" id="KW-1185">Reference proteome</keyword>
<dbReference type="RefSeq" id="WP_013283051.1">
    <property type="nucleotide sequence ID" value="NC_014390.1"/>
</dbReference>
<evidence type="ECO:0000313" key="3">
    <source>
        <dbReference type="Proteomes" id="UP000001299"/>
    </source>
</evidence>
<name>E0S4S1_BUTPB</name>
<keyword evidence="1" id="KW-0812">Transmembrane</keyword>
<geneLocation type="plasmid" evidence="2 3">
    <name>pCY186</name>
</geneLocation>
<dbReference type="HOGENOM" id="CLU_1529821_0_0_9"/>
<dbReference type="EMBL" id="CP001813">
    <property type="protein sequence ID" value="ADL36403.1"/>
    <property type="molecule type" value="Genomic_DNA"/>
</dbReference>
<protein>
    <submittedName>
        <fullName evidence="2">Uncharacterized protein</fullName>
    </submittedName>
</protein>
<sequence length="175" mass="19514">MGDVLGKVFAAFLGCILMFIVPIMLIAQKQDTIRQSYIDNAVVEFVDNAKVAGKITPQAYEKLCYDIDTAHLLCEIKITHSSAYTVPTEVVDPATGYHEVATYRVDYTKEEILSVMYPSSGPDQDYRMKNGDYISVEVKNISPTLGTRLSRVFQTKSSDITLFTSYGGYVGNNRQ</sequence>
<keyword evidence="2" id="KW-0614">Plasmid</keyword>
<evidence type="ECO:0000256" key="1">
    <source>
        <dbReference type="SAM" id="Phobius"/>
    </source>
</evidence>
<keyword evidence="1" id="KW-0472">Membrane</keyword>
<gene>
    <name evidence="2" type="ordered locus">bpr_IV038</name>
</gene>
<dbReference type="KEGG" id="bpb:bpr_IV038"/>
<dbReference type="AlphaFoldDB" id="E0S4S1"/>